<sequence length="37" mass="4429">MFHLIFLLQTIGGIRPNFITSNQVKILKYFTELQIQY</sequence>
<organism evidence="1 2">
    <name type="scientific">Leptospira interrogans str. UI 12621</name>
    <dbReference type="NCBI Taxonomy" id="1049937"/>
    <lineage>
        <taxon>Bacteria</taxon>
        <taxon>Pseudomonadati</taxon>
        <taxon>Spirochaetota</taxon>
        <taxon>Spirochaetia</taxon>
        <taxon>Leptospirales</taxon>
        <taxon>Leptospiraceae</taxon>
        <taxon>Leptospira</taxon>
    </lineage>
</organism>
<name>A0A0F6HFL4_LEPIR</name>
<evidence type="ECO:0000313" key="2">
    <source>
        <dbReference type="Proteomes" id="UP000006324"/>
    </source>
</evidence>
<accession>A0A0F6HFL4</accession>
<dbReference type="AlphaFoldDB" id="A0A0F6HFL4"/>
<evidence type="ECO:0000313" key="1">
    <source>
        <dbReference type="EMBL" id="EKO27162.1"/>
    </source>
</evidence>
<reference evidence="1 2" key="1">
    <citation type="submission" date="2012-09" db="EMBL/GenBank/DDBJ databases">
        <authorList>
            <person name="Harkins D.M."/>
            <person name="Durkin A.S."/>
            <person name="Brinkac L.M."/>
            <person name="Selengut J.D."/>
            <person name="Sanka R."/>
            <person name="DePew J."/>
            <person name="Purushe J."/>
            <person name="Chanthongthip A."/>
            <person name="Lattana O."/>
            <person name="Phetsouvanh R."/>
            <person name="Newton P.N."/>
            <person name="Vinetz J.M."/>
            <person name="Sutton G.G."/>
            <person name="Nelson W.C."/>
            <person name="Fouts D.E."/>
        </authorList>
    </citation>
    <scope>NUCLEOTIDE SEQUENCE [LARGE SCALE GENOMIC DNA]</scope>
    <source>
        <strain evidence="1 2">UI 12621</strain>
    </source>
</reference>
<gene>
    <name evidence="1" type="ORF">LEP1GSC104_2946</name>
</gene>
<proteinExistence type="predicted"/>
<dbReference type="Proteomes" id="UP000006324">
    <property type="component" value="Unassembled WGS sequence"/>
</dbReference>
<protein>
    <submittedName>
        <fullName evidence="1">Uncharacterized protein</fullName>
    </submittedName>
</protein>
<comment type="caution">
    <text evidence="1">The sequence shown here is derived from an EMBL/GenBank/DDBJ whole genome shotgun (WGS) entry which is preliminary data.</text>
</comment>
<dbReference type="EMBL" id="AHNQ02000005">
    <property type="protein sequence ID" value="EKO27162.1"/>
    <property type="molecule type" value="Genomic_DNA"/>
</dbReference>